<proteinExistence type="predicted"/>
<dbReference type="EMBL" id="CACVBM020001279">
    <property type="protein sequence ID" value="CAA7043444.1"/>
    <property type="molecule type" value="Genomic_DNA"/>
</dbReference>
<feature type="domain" description="F-box associated beta-propeller type 3" evidence="1">
    <location>
        <begin position="25"/>
        <end position="228"/>
    </location>
</feature>
<name>A0A6D2JUF6_9BRAS</name>
<protein>
    <recommendedName>
        <fullName evidence="1">F-box associated beta-propeller type 3 domain-containing protein</fullName>
    </recommendedName>
</protein>
<reference evidence="2" key="1">
    <citation type="submission" date="2020-01" db="EMBL/GenBank/DDBJ databases">
        <authorList>
            <person name="Mishra B."/>
        </authorList>
    </citation>
    <scope>NUCLEOTIDE SEQUENCE [LARGE SCALE GENOMIC DNA]</scope>
</reference>
<comment type="caution">
    <text evidence="2">The sequence shown here is derived from an EMBL/GenBank/DDBJ whole genome shotgun (WGS) entry which is preliminary data.</text>
</comment>
<dbReference type="Pfam" id="PF08268">
    <property type="entry name" value="FBA_3"/>
    <property type="match status" value="1"/>
</dbReference>
<accession>A0A6D2JUF6</accession>
<dbReference type="NCBIfam" id="TIGR01640">
    <property type="entry name" value="F_box_assoc_1"/>
    <property type="match status" value="1"/>
</dbReference>
<dbReference type="InterPro" id="IPR017451">
    <property type="entry name" value="F-box-assoc_interact_dom"/>
</dbReference>
<evidence type="ECO:0000259" key="1">
    <source>
        <dbReference type="Pfam" id="PF08268"/>
    </source>
</evidence>
<dbReference type="PANTHER" id="PTHR31111">
    <property type="entry name" value="BNAA05G37150D PROTEIN-RELATED"/>
    <property type="match status" value="1"/>
</dbReference>
<dbReference type="Proteomes" id="UP000467841">
    <property type="component" value="Unassembled WGS sequence"/>
</dbReference>
<sequence length="228" mass="26300">MENLEQKIPENPSVTSRNDTQCIVTGKFLTLPQVKAKNNYPDTEVRVTVAGIYLGYDLISRQFKALCMTSSVDEFDGRPNTHHVLTLESGERLWRRIECKLPFIHTSRMRGEVCISGVSYFGYEMRPLVIVYFDVRTEKLGFINIYKDMKGEGNSYTCGELKLFNYKGKLGILQKSSDWHWNRDRDPLVLWVLEDAGNHKWSKHTYELPSVIRREQFVGLAATGEIVL</sequence>
<dbReference type="PANTHER" id="PTHR31111:SF65">
    <property type="entry name" value="F-BOX DOMAIN-CONTAINING PROTEIN"/>
    <property type="match status" value="1"/>
</dbReference>
<dbReference type="InterPro" id="IPR013187">
    <property type="entry name" value="F-box-assoc_dom_typ3"/>
</dbReference>
<dbReference type="AlphaFoldDB" id="A0A6D2JUF6"/>
<evidence type="ECO:0000313" key="3">
    <source>
        <dbReference type="Proteomes" id="UP000467841"/>
    </source>
</evidence>
<evidence type="ECO:0000313" key="2">
    <source>
        <dbReference type="EMBL" id="CAA7043444.1"/>
    </source>
</evidence>
<keyword evidence="3" id="KW-1185">Reference proteome</keyword>
<organism evidence="2 3">
    <name type="scientific">Microthlaspi erraticum</name>
    <dbReference type="NCBI Taxonomy" id="1685480"/>
    <lineage>
        <taxon>Eukaryota</taxon>
        <taxon>Viridiplantae</taxon>
        <taxon>Streptophyta</taxon>
        <taxon>Embryophyta</taxon>
        <taxon>Tracheophyta</taxon>
        <taxon>Spermatophyta</taxon>
        <taxon>Magnoliopsida</taxon>
        <taxon>eudicotyledons</taxon>
        <taxon>Gunneridae</taxon>
        <taxon>Pentapetalae</taxon>
        <taxon>rosids</taxon>
        <taxon>malvids</taxon>
        <taxon>Brassicales</taxon>
        <taxon>Brassicaceae</taxon>
        <taxon>Coluteocarpeae</taxon>
        <taxon>Microthlaspi</taxon>
    </lineage>
</organism>
<gene>
    <name evidence="2" type="ORF">MERR_LOCUS30679</name>
</gene>